<dbReference type="InterPro" id="IPR019080">
    <property type="entry name" value="YqaJ_viral_recombinase"/>
</dbReference>
<dbReference type="Pfam" id="PF09588">
    <property type="entry name" value="YqaJ"/>
    <property type="match status" value="1"/>
</dbReference>
<dbReference type="InterPro" id="IPR011604">
    <property type="entry name" value="PDDEXK-like_dom_sf"/>
</dbReference>
<evidence type="ECO:0000256" key="2">
    <source>
        <dbReference type="SAM" id="Coils"/>
    </source>
</evidence>
<dbReference type="RefSeq" id="WP_079441539.1">
    <property type="nucleotide sequence ID" value="NZ_MZGT01000067.1"/>
</dbReference>
<dbReference type="OrthoDB" id="46225at2"/>
<organism evidence="4 6">
    <name type="scientific">Clostridium chromiireducens</name>
    <dbReference type="NCBI Taxonomy" id="225345"/>
    <lineage>
        <taxon>Bacteria</taxon>
        <taxon>Bacillati</taxon>
        <taxon>Bacillota</taxon>
        <taxon>Clostridia</taxon>
        <taxon>Eubacteriales</taxon>
        <taxon>Clostridiaceae</taxon>
        <taxon>Clostridium</taxon>
    </lineage>
</organism>
<accession>A0A1V4IF18</accession>
<evidence type="ECO:0000313" key="6">
    <source>
        <dbReference type="Proteomes" id="UP000191056"/>
    </source>
</evidence>
<protein>
    <submittedName>
        <fullName evidence="4">YqaJ-like viral recombinase domain protein</fullName>
    </submittedName>
</protein>
<dbReference type="GO" id="GO:0016787">
    <property type="term" value="F:hydrolase activity"/>
    <property type="evidence" value="ECO:0007669"/>
    <property type="project" value="UniProtKB-KW"/>
</dbReference>
<proteinExistence type="predicted"/>
<feature type="coiled-coil region" evidence="2">
    <location>
        <begin position="232"/>
        <end position="259"/>
    </location>
</feature>
<evidence type="ECO:0000313" key="4">
    <source>
        <dbReference type="EMBL" id="OPJ58526.1"/>
    </source>
</evidence>
<reference evidence="4 6" key="1">
    <citation type="submission" date="2017-03" db="EMBL/GenBank/DDBJ databases">
        <title>Genome sequence of Clostridium chromiireducens DSM 23318.</title>
        <authorList>
            <person name="Poehlein A."/>
            <person name="Daniel R."/>
        </authorList>
    </citation>
    <scope>NUCLEOTIDE SEQUENCE [LARGE SCALE GENOMIC DNA]</scope>
    <source>
        <strain evidence="4 6">DSM 23318</strain>
    </source>
</reference>
<keyword evidence="1" id="KW-0378">Hydrolase</keyword>
<dbReference type="EMBL" id="QXDJ01000005">
    <property type="protein sequence ID" value="RII32999.1"/>
    <property type="molecule type" value="Genomic_DNA"/>
</dbReference>
<dbReference type="EMBL" id="MZGT01000067">
    <property type="protein sequence ID" value="OPJ58526.1"/>
    <property type="molecule type" value="Genomic_DNA"/>
</dbReference>
<evidence type="ECO:0000259" key="3">
    <source>
        <dbReference type="Pfam" id="PF09588"/>
    </source>
</evidence>
<keyword evidence="6" id="KW-1185">Reference proteome</keyword>
<dbReference type="STRING" id="225345.CLCHR_38860"/>
<evidence type="ECO:0000256" key="1">
    <source>
        <dbReference type="ARBA" id="ARBA00022801"/>
    </source>
</evidence>
<gene>
    <name evidence="4" type="ORF">CLCHR_38860</name>
    <name evidence="5" type="ORF">D2A34_19385</name>
</gene>
<keyword evidence="2" id="KW-0175">Coiled coil</keyword>
<dbReference type="Gene3D" id="3.90.320.10">
    <property type="match status" value="1"/>
</dbReference>
<evidence type="ECO:0000313" key="5">
    <source>
        <dbReference type="EMBL" id="RII32999.1"/>
    </source>
</evidence>
<dbReference type="InterPro" id="IPR011335">
    <property type="entry name" value="Restrct_endonuc-II-like"/>
</dbReference>
<dbReference type="SUPFAM" id="SSF52980">
    <property type="entry name" value="Restriction endonuclease-like"/>
    <property type="match status" value="1"/>
</dbReference>
<dbReference type="Proteomes" id="UP000265930">
    <property type="component" value="Unassembled WGS sequence"/>
</dbReference>
<dbReference type="Proteomes" id="UP000191056">
    <property type="component" value="Unassembled WGS sequence"/>
</dbReference>
<dbReference type="InterPro" id="IPR017482">
    <property type="entry name" value="Lambda-type_endonuclease"/>
</dbReference>
<evidence type="ECO:0000313" key="7">
    <source>
        <dbReference type="Proteomes" id="UP000265930"/>
    </source>
</evidence>
<comment type="caution">
    <text evidence="4">The sequence shown here is derived from an EMBL/GenBank/DDBJ whole genome shotgun (WGS) entry which is preliminary data.</text>
</comment>
<reference evidence="5 7" key="2">
    <citation type="submission" date="2018-08" db="EMBL/GenBank/DDBJ databases">
        <title>Genome of Clostridium chromiireducens C1, DSM12136.</title>
        <authorList>
            <person name="Xing M."/>
            <person name="Wei Y."/>
            <person name="Ang E.L."/>
            <person name="Zhao H."/>
            <person name="Zhang Y."/>
        </authorList>
    </citation>
    <scope>NUCLEOTIDE SEQUENCE [LARGE SCALE GENOMIC DNA]</scope>
    <source>
        <strain evidence="5 7">C1</strain>
    </source>
</reference>
<feature type="domain" description="YqaJ viral recombinase" evidence="3">
    <location>
        <begin position="5"/>
        <end position="147"/>
    </location>
</feature>
<dbReference type="NCBIfam" id="TIGR03033">
    <property type="entry name" value="phage_rel_nuc"/>
    <property type="match status" value="1"/>
</dbReference>
<dbReference type="AlphaFoldDB" id="A0A1V4IF18"/>
<sequence>MRSIEFHKERQKGIGGSDVGAIMGVNRHKSIFEIFAEKISDDILKEISLKPSYKNIAESAYWGETLKEVNAKEYTVRTGKKVRKENKILIDSEYNFMRANIDRKVIGENSILMCKTSSVFSAKEYEGEEIPANFILQCQHNMRVSGADKCYIASLIGGQRFVIKEIERDDELINMIIEKEKDFWYNHVLKRIPPLIDGSLSAAKYIDGKYKNSEKGLEVTLHEDYTNMLTEYTKIKDSIQNLDQQLKQIENNIKNEMKSAEIGILEKYRVDWKRISSNRIDAKTLKNNYPEVYKNVIKEIISRRFEVKEI</sequence>
<name>A0A1V4IF18_9CLOT</name>